<gene>
    <name evidence="3" type="ORF">AOQ84DRAFT_346645</name>
</gene>
<evidence type="ECO:0000313" key="4">
    <source>
        <dbReference type="Proteomes" id="UP000250140"/>
    </source>
</evidence>
<evidence type="ECO:0000256" key="2">
    <source>
        <dbReference type="SAM" id="MobiDB-lite"/>
    </source>
</evidence>
<reference evidence="3 4" key="1">
    <citation type="journal article" date="2016" name="Nat. Commun.">
        <title>Ectomycorrhizal ecology is imprinted in the genome of the dominant symbiotic fungus Cenococcum geophilum.</title>
        <authorList>
            <consortium name="DOE Joint Genome Institute"/>
            <person name="Peter M."/>
            <person name="Kohler A."/>
            <person name="Ohm R.A."/>
            <person name="Kuo A."/>
            <person name="Krutzmann J."/>
            <person name="Morin E."/>
            <person name="Arend M."/>
            <person name="Barry K.W."/>
            <person name="Binder M."/>
            <person name="Choi C."/>
            <person name="Clum A."/>
            <person name="Copeland A."/>
            <person name="Grisel N."/>
            <person name="Haridas S."/>
            <person name="Kipfer T."/>
            <person name="LaButti K."/>
            <person name="Lindquist E."/>
            <person name="Lipzen A."/>
            <person name="Maire R."/>
            <person name="Meier B."/>
            <person name="Mihaltcheva S."/>
            <person name="Molinier V."/>
            <person name="Murat C."/>
            <person name="Poggeler S."/>
            <person name="Quandt C.A."/>
            <person name="Sperisen C."/>
            <person name="Tritt A."/>
            <person name="Tisserant E."/>
            <person name="Crous P.W."/>
            <person name="Henrissat B."/>
            <person name="Nehls U."/>
            <person name="Egli S."/>
            <person name="Spatafora J.W."/>
            <person name="Grigoriev I.V."/>
            <person name="Martin F.M."/>
        </authorList>
    </citation>
    <scope>NUCLEOTIDE SEQUENCE [LARGE SCALE GENOMIC DNA]</scope>
    <source>
        <strain evidence="3 4">CBS 207.34</strain>
    </source>
</reference>
<evidence type="ECO:0000256" key="1">
    <source>
        <dbReference type="SAM" id="Coils"/>
    </source>
</evidence>
<protein>
    <submittedName>
        <fullName evidence="3">Uncharacterized protein</fullName>
    </submittedName>
</protein>
<feature type="compositionally biased region" description="Acidic residues" evidence="2">
    <location>
        <begin position="375"/>
        <end position="387"/>
    </location>
</feature>
<feature type="coiled-coil region" evidence="1">
    <location>
        <begin position="298"/>
        <end position="326"/>
    </location>
</feature>
<evidence type="ECO:0000313" key="3">
    <source>
        <dbReference type="EMBL" id="OCL04147.1"/>
    </source>
</evidence>
<keyword evidence="1" id="KW-0175">Coiled coil</keyword>
<feature type="region of interest" description="Disordered" evidence="2">
    <location>
        <begin position="168"/>
        <end position="189"/>
    </location>
</feature>
<dbReference type="OrthoDB" id="5411773at2759"/>
<dbReference type="EMBL" id="KV750588">
    <property type="protein sequence ID" value="OCL04147.1"/>
    <property type="molecule type" value="Genomic_DNA"/>
</dbReference>
<feature type="region of interest" description="Disordered" evidence="2">
    <location>
        <begin position="1"/>
        <end position="42"/>
    </location>
</feature>
<dbReference type="Proteomes" id="UP000250140">
    <property type="component" value="Unassembled WGS sequence"/>
</dbReference>
<feature type="compositionally biased region" description="Polar residues" evidence="2">
    <location>
        <begin position="1"/>
        <end position="25"/>
    </location>
</feature>
<sequence length="585" mass="65190">MSSPVSFMTARQTPKSSASTPRDITSSPLSSVPPSSAVPIPSPALKPLRKPFFRPAKPLSYELRNHSAVYLEDGQYIEAFTLLNNLLVSSTSISTPEKPHQAFIPPPQHLALAATLIVYPSLTTKAKSLERQKGSNAALQYLRNVSKTVDPLSDNFLVAFTFPTLGSTRRGGRNRGAEPESPDSDSGERSIKTNVANAASLWARAEDFWHIVGWAFNCSIAWKKRWERWKLWLEVMLDFMEAEWVERLRWSGEGGADVEAILTQSLIWHYISSQDAESRASRRRILRAILADGSVKHMKEFTEVFKNETKEKKQEEENLLKEQKALDIENGEFGDYDVVDDDEDAIMEDAGVRASSRPMRRAAIGNKNTPNISDDSSENEEERESPEEPLSGVERLGGIDALVLRQRLLALLAQVSQALPKLFTSVEDLFDLYTEFIRPLHTSIFGALLSTSKLLPATQTALNTNLLLPLLATNLPNYNIISPTQSHLEQYFLPFPATTHSYADNAKVSIVLEAIFTHMMNDSTLQPTRTLRAAMEDGIRARDNKALVDGRKKKGNVDEEEIAKGILGMSKARLIGLLELVEMGE</sequence>
<organism evidence="3 4">
    <name type="scientific">Glonium stellatum</name>
    <dbReference type="NCBI Taxonomy" id="574774"/>
    <lineage>
        <taxon>Eukaryota</taxon>
        <taxon>Fungi</taxon>
        <taxon>Dikarya</taxon>
        <taxon>Ascomycota</taxon>
        <taxon>Pezizomycotina</taxon>
        <taxon>Dothideomycetes</taxon>
        <taxon>Pleosporomycetidae</taxon>
        <taxon>Gloniales</taxon>
        <taxon>Gloniaceae</taxon>
        <taxon>Glonium</taxon>
    </lineage>
</organism>
<feature type="region of interest" description="Disordered" evidence="2">
    <location>
        <begin position="350"/>
        <end position="392"/>
    </location>
</feature>
<proteinExistence type="predicted"/>
<dbReference type="AlphaFoldDB" id="A0A8E2ESL4"/>
<keyword evidence="4" id="KW-1185">Reference proteome</keyword>
<name>A0A8E2ESL4_9PEZI</name>
<accession>A0A8E2ESL4</accession>
<feature type="compositionally biased region" description="Low complexity" evidence="2">
    <location>
        <begin position="26"/>
        <end position="42"/>
    </location>
</feature>